<dbReference type="SUPFAM" id="SSF81653">
    <property type="entry name" value="Calcium ATPase, transduction domain A"/>
    <property type="match status" value="1"/>
</dbReference>
<organism evidence="12 13">
    <name type="scientific">Devosia equisanguinis</name>
    <dbReference type="NCBI Taxonomy" id="2490941"/>
    <lineage>
        <taxon>Bacteria</taxon>
        <taxon>Pseudomonadati</taxon>
        <taxon>Pseudomonadota</taxon>
        <taxon>Alphaproteobacteria</taxon>
        <taxon>Hyphomicrobiales</taxon>
        <taxon>Devosiaceae</taxon>
        <taxon>Devosia</taxon>
    </lineage>
</organism>
<dbReference type="SUPFAM" id="SSF56784">
    <property type="entry name" value="HAD-like"/>
    <property type="match status" value="1"/>
</dbReference>
<dbReference type="InterPro" id="IPR051014">
    <property type="entry name" value="Cation_Transport_ATPase_IB"/>
</dbReference>
<evidence type="ECO:0000259" key="11">
    <source>
        <dbReference type="Pfam" id="PF00122"/>
    </source>
</evidence>
<dbReference type="GO" id="GO:0046872">
    <property type="term" value="F:metal ion binding"/>
    <property type="evidence" value="ECO:0007669"/>
    <property type="project" value="UniProtKB-KW"/>
</dbReference>
<proteinExistence type="inferred from homology"/>
<dbReference type="SUPFAM" id="SSF81665">
    <property type="entry name" value="Calcium ATPase, transmembrane domain M"/>
    <property type="match status" value="1"/>
</dbReference>
<sequence length="642" mass="67389">MFRIALTGLCALAVWLGFPDHSYISFADQFYLNFSWYALIGLVIGGWPLFEEAWESIRKRRMTMELSMGIAVLAAAYTGYFFVALIITFFVLIAEVLEGMTLERGRRAIRDLMALLPSEVQLRRDGQVVTAGIGEVTPGTLVVVAPGARVPVDGPVVSGNSFVDESRITGESMPVEKIAGSYAYAGTVNQSGAIEIRAERVGRATSYGQILETVEEAERSRAPVQRLADRLAGYIVYVALGFAAFEYWITGGDVNSTIAVIVVAGACGVAAGTPLAILGGIGRAAQMGAIIKGGVHLETLGKVDTVVLDKTGTLTFGRPEVSHVLPAEGITADELLRAAATAEALSEHPLGKAIIAEAASHGVTPLPVSGFSYEPGRGIKASDAEGAIYVGNAAWMTANGVGAVPEEGAFVGTRVFIAREGRLLGHVVVEDKVRPEARQAVEKLRGMNIDVQLLTGDTAQVARRVAADLGITAVEAGLLPTEKLQRIKAIKASGRTVAMVGDGVNDAPALATASVGIAMGSGTEVAREKADIVLLGNDLMRFAETVHLARRTRKIIWFNFAGTVTVDILGIAAAMAGWIGPVEAAMIHTGSELAFILNSARLVPGQTMANGFKSFGKSIQGWGSGSGAGLASKRPAAEHGPH</sequence>
<comment type="catalytic activity">
    <reaction evidence="9">
        <text>Zn(2+)(in) + ATP + H2O = Zn(2+)(out) + ADP + phosphate + H(+)</text>
        <dbReference type="Rhea" id="RHEA:20621"/>
        <dbReference type="ChEBI" id="CHEBI:15377"/>
        <dbReference type="ChEBI" id="CHEBI:15378"/>
        <dbReference type="ChEBI" id="CHEBI:29105"/>
        <dbReference type="ChEBI" id="CHEBI:30616"/>
        <dbReference type="ChEBI" id="CHEBI:43474"/>
        <dbReference type="ChEBI" id="CHEBI:456216"/>
        <dbReference type="EC" id="7.2.2.12"/>
    </reaction>
</comment>
<name>A0A3S4CQK2_9HYPH</name>
<evidence type="ECO:0000256" key="10">
    <source>
        <dbReference type="RuleBase" id="RU362081"/>
    </source>
</evidence>
<evidence type="ECO:0000256" key="7">
    <source>
        <dbReference type="ARBA" id="ARBA00023136"/>
    </source>
</evidence>
<dbReference type="GO" id="GO:0005524">
    <property type="term" value="F:ATP binding"/>
    <property type="evidence" value="ECO:0007669"/>
    <property type="project" value="UniProtKB-UniRule"/>
</dbReference>
<keyword evidence="10" id="KW-1003">Cell membrane</keyword>
<dbReference type="NCBIfam" id="TIGR01494">
    <property type="entry name" value="ATPase_P-type"/>
    <property type="match status" value="1"/>
</dbReference>
<dbReference type="GO" id="GO:0016887">
    <property type="term" value="F:ATP hydrolysis activity"/>
    <property type="evidence" value="ECO:0007669"/>
    <property type="project" value="InterPro"/>
</dbReference>
<feature type="domain" description="P-type ATPase A" evidence="11">
    <location>
        <begin position="115"/>
        <end position="215"/>
    </location>
</feature>
<dbReference type="RefSeq" id="WP_223214105.1">
    <property type="nucleotide sequence ID" value="NZ_JBHTMH010000001.1"/>
</dbReference>
<feature type="transmembrane region" description="Helical" evidence="10">
    <location>
        <begin position="29"/>
        <end position="50"/>
    </location>
</feature>
<dbReference type="PANTHER" id="PTHR48085:SF5">
    <property type="entry name" value="CADMIUM_ZINC-TRANSPORTING ATPASE HMA4-RELATED"/>
    <property type="match status" value="1"/>
</dbReference>
<dbReference type="EMBL" id="UZWD01000015">
    <property type="protein sequence ID" value="VDS03809.1"/>
    <property type="molecule type" value="Genomic_DNA"/>
</dbReference>
<evidence type="ECO:0000256" key="3">
    <source>
        <dbReference type="ARBA" id="ARBA00022692"/>
    </source>
</evidence>
<dbReference type="InterPro" id="IPR018303">
    <property type="entry name" value="ATPase_P-typ_P_site"/>
</dbReference>
<accession>A0A3S4CQK2</accession>
<keyword evidence="7 10" id="KW-0472">Membrane</keyword>
<dbReference type="SFLD" id="SFLDS00003">
    <property type="entry name" value="Haloacid_Dehalogenase"/>
    <property type="match status" value="1"/>
</dbReference>
<gene>
    <name evidence="12" type="primary">copA_3</name>
    <name evidence="12" type="ORF">DEVEQU_00938</name>
</gene>
<evidence type="ECO:0000256" key="2">
    <source>
        <dbReference type="ARBA" id="ARBA00006024"/>
    </source>
</evidence>
<reference evidence="12 13" key="1">
    <citation type="submission" date="2018-12" db="EMBL/GenBank/DDBJ databases">
        <authorList>
            <person name="Criscuolo A."/>
        </authorList>
    </citation>
    <scope>NUCLEOTIDE SEQUENCE [LARGE SCALE GENOMIC DNA]</scope>
    <source>
        <strain evidence="12">ACIP1116281</strain>
    </source>
</reference>
<dbReference type="EC" id="7.2.2.12" evidence="8"/>
<keyword evidence="12" id="KW-0378">Hydrolase</keyword>
<dbReference type="InterPro" id="IPR023214">
    <property type="entry name" value="HAD_sf"/>
</dbReference>
<keyword evidence="10" id="KW-0067">ATP-binding</keyword>
<dbReference type="GO" id="GO:0005886">
    <property type="term" value="C:plasma membrane"/>
    <property type="evidence" value="ECO:0007669"/>
    <property type="project" value="UniProtKB-SubCell"/>
</dbReference>
<feature type="transmembrane region" description="Helical" evidence="10">
    <location>
        <begin position="256"/>
        <end position="278"/>
    </location>
</feature>
<keyword evidence="13" id="KW-1185">Reference proteome</keyword>
<dbReference type="NCBIfam" id="TIGR01512">
    <property type="entry name" value="ATPase-IB2_Cd"/>
    <property type="match status" value="1"/>
</dbReference>
<dbReference type="InterPro" id="IPR023299">
    <property type="entry name" value="ATPase_P-typ_cyto_dom_N"/>
</dbReference>
<dbReference type="PROSITE" id="PS00154">
    <property type="entry name" value="ATPASE_E1_E2"/>
    <property type="match status" value="1"/>
</dbReference>
<evidence type="ECO:0000313" key="12">
    <source>
        <dbReference type="EMBL" id="VDS03809.1"/>
    </source>
</evidence>
<keyword evidence="5" id="KW-1278">Translocase</keyword>
<feature type="transmembrane region" description="Helical" evidence="10">
    <location>
        <begin position="231"/>
        <end position="250"/>
    </location>
</feature>
<dbReference type="SFLD" id="SFLDG00002">
    <property type="entry name" value="C1.7:_P-type_atpase_like"/>
    <property type="match status" value="1"/>
</dbReference>
<feature type="transmembrane region" description="Helical" evidence="10">
    <location>
        <begin position="556"/>
        <end position="579"/>
    </location>
</feature>
<keyword evidence="4 10" id="KW-0479">Metal-binding</keyword>
<evidence type="ECO:0000313" key="13">
    <source>
        <dbReference type="Proteomes" id="UP000268844"/>
    </source>
</evidence>
<dbReference type="PANTHER" id="PTHR48085">
    <property type="entry name" value="CADMIUM/ZINC-TRANSPORTING ATPASE HMA2-RELATED"/>
    <property type="match status" value="1"/>
</dbReference>
<dbReference type="InterPro" id="IPR059000">
    <property type="entry name" value="ATPase_P-type_domA"/>
</dbReference>
<dbReference type="SFLD" id="SFLDF00027">
    <property type="entry name" value="p-type_atpase"/>
    <property type="match status" value="1"/>
</dbReference>
<dbReference type="Pfam" id="PF00702">
    <property type="entry name" value="Hydrolase"/>
    <property type="match status" value="1"/>
</dbReference>
<evidence type="ECO:0000256" key="5">
    <source>
        <dbReference type="ARBA" id="ARBA00022967"/>
    </source>
</evidence>
<dbReference type="Pfam" id="PF00122">
    <property type="entry name" value="E1-E2_ATPase"/>
    <property type="match status" value="1"/>
</dbReference>
<dbReference type="Gene3D" id="3.40.1110.10">
    <property type="entry name" value="Calcium-transporting ATPase, cytoplasmic domain N"/>
    <property type="match status" value="1"/>
</dbReference>
<dbReference type="InterPro" id="IPR044492">
    <property type="entry name" value="P_typ_ATPase_HD_dom"/>
</dbReference>
<dbReference type="InterPro" id="IPR036412">
    <property type="entry name" value="HAD-like_sf"/>
</dbReference>
<dbReference type="InterPro" id="IPR027256">
    <property type="entry name" value="P-typ_ATPase_IB"/>
</dbReference>
<comment type="subcellular location">
    <subcellularLocation>
        <location evidence="10">Cell membrane</location>
    </subcellularLocation>
    <subcellularLocation>
        <location evidence="1">Membrane</location>
    </subcellularLocation>
</comment>
<evidence type="ECO:0000256" key="8">
    <source>
        <dbReference type="ARBA" id="ARBA00039097"/>
    </source>
</evidence>
<keyword evidence="10" id="KW-0547">Nucleotide-binding</keyword>
<dbReference type="InterPro" id="IPR001757">
    <property type="entry name" value="P_typ_ATPase"/>
</dbReference>
<comment type="similarity">
    <text evidence="2 10">Belongs to the cation transport ATPase (P-type) (TC 3.A.3) family. Type IB subfamily.</text>
</comment>
<dbReference type="PRINTS" id="PR00119">
    <property type="entry name" value="CATATPASE"/>
</dbReference>
<evidence type="ECO:0000256" key="9">
    <source>
        <dbReference type="ARBA" id="ARBA00047308"/>
    </source>
</evidence>
<dbReference type="NCBIfam" id="TIGR01511">
    <property type="entry name" value="ATPase-IB1_Cu"/>
    <property type="match status" value="1"/>
</dbReference>
<dbReference type="PRINTS" id="PR00941">
    <property type="entry name" value="CDATPASE"/>
</dbReference>
<dbReference type="NCBIfam" id="TIGR01525">
    <property type="entry name" value="ATPase-IB_hvy"/>
    <property type="match status" value="1"/>
</dbReference>
<dbReference type="FunFam" id="2.70.150.10:FF:000002">
    <property type="entry name" value="Copper-transporting ATPase 1, putative"/>
    <property type="match status" value="1"/>
</dbReference>
<dbReference type="InterPro" id="IPR023298">
    <property type="entry name" value="ATPase_P-typ_TM_dom_sf"/>
</dbReference>
<dbReference type="CDD" id="cd02079">
    <property type="entry name" value="P-type_ATPase_HM"/>
    <property type="match status" value="1"/>
</dbReference>
<dbReference type="Proteomes" id="UP000268844">
    <property type="component" value="Unassembled WGS sequence"/>
</dbReference>
<evidence type="ECO:0000256" key="1">
    <source>
        <dbReference type="ARBA" id="ARBA00004370"/>
    </source>
</evidence>
<protein>
    <recommendedName>
        <fullName evidence="8">P-type Zn(2+) transporter</fullName>
        <ecNumber evidence="8">7.2.2.12</ecNumber>
    </recommendedName>
</protein>
<dbReference type="PROSITE" id="PS01229">
    <property type="entry name" value="COF_2"/>
    <property type="match status" value="1"/>
</dbReference>
<dbReference type="AlphaFoldDB" id="A0A3S4CQK2"/>
<dbReference type="InterPro" id="IPR008250">
    <property type="entry name" value="ATPase_P-typ_transduc_dom_A_sf"/>
</dbReference>
<dbReference type="Gene3D" id="2.70.150.10">
    <property type="entry name" value="Calcium-transporting ATPase, cytoplasmic transduction domain A"/>
    <property type="match status" value="1"/>
</dbReference>
<keyword evidence="3 10" id="KW-0812">Transmembrane</keyword>
<dbReference type="GO" id="GO:0016463">
    <property type="term" value="F:P-type zinc transporter activity"/>
    <property type="evidence" value="ECO:0007669"/>
    <property type="project" value="UniProtKB-EC"/>
</dbReference>
<dbReference type="Gene3D" id="3.40.50.1000">
    <property type="entry name" value="HAD superfamily/HAD-like"/>
    <property type="match status" value="1"/>
</dbReference>
<evidence type="ECO:0000256" key="6">
    <source>
        <dbReference type="ARBA" id="ARBA00022989"/>
    </source>
</evidence>
<evidence type="ECO:0000256" key="4">
    <source>
        <dbReference type="ARBA" id="ARBA00022723"/>
    </source>
</evidence>
<keyword evidence="6 10" id="KW-1133">Transmembrane helix</keyword>